<evidence type="ECO:0000256" key="2">
    <source>
        <dbReference type="SAM" id="SignalP"/>
    </source>
</evidence>
<dbReference type="EMBL" id="LR899009">
    <property type="protein sequence ID" value="CAD7077655.1"/>
    <property type="molecule type" value="Genomic_DNA"/>
</dbReference>
<feature type="compositionally biased region" description="Basic and acidic residues" evidence="1">
    <location>
        <begin position="378"/>
        <end position="414"/>
    </location>
</feature>
<dbReference type="AlphaFoldDB" id="A0A7R8YLL4"/>
<gene>
    <name evidence="3" type="ORF">HERILL_LOCUS982</name>
</gene>
<reference evidence="3 4" key="1">
    <citation type="submission" date="2020-11" db="EMBL/GenBank/DDBJ databases">
        <authorList>
            <person name="Wallbank WR R."/>
            <person name="Pardo Diaz C."/>
            <person name="Kozak K."/>
            <person name="Martin S."/>
            <person name="Jiggins C."/>
            <person name="Moest M."/>
            <person name="Warren A I."/>
            <person name="Generalovic N T."/>
            <person name="Byers J.R.P. K."/>
            <person name="Montejo-Kovacevich G."/>
            <person name="Yen C E."/>
        </authorList>
    </citation>
    <scope>NUCLEOTIDE SEQUENCE [LARGE SCALE GENOMIC DNA]</scope>
</reference>
<feature type="signal peptide" evidence="2">
    <location>
        <begin position="1"/>
        <end position="19"/>
    </location>
</feature>
<sequence length="488" mass="54710">MWAIFICVFVETIICASIAEHPSGGSSTRLGYEQDGAASSKSSAIASLGSGRIPRQSRCIRCSYSYDDRYSSYGSRGYPDDYYGRQYGSMRNYYDGGATSRGGYDDRNWYYYTDRYDDRLSRYPDRYGSSALNVIDSNAPRKYDDRYASRTYDRYDIPYGYNDRSDYRTYYNDYRGNGYDNRDYYRGDTGYYRDRFYDRYRGGYGGYEGRYNDRDVYDRYYSKGSFDYRNYRPWDETYSGESGFDNSGRGYYFAGRPNNSPPPSYSSSHYRPAPPPPSYSYHDDERNSPPRPSRPYSPHAPSRPLHNDSPNSSGSSSGAPGDSSSPSSSQPSAGSSSSSASGPAGSSSSSSHRYPYNDRPSRPEDDSKRGYAGGWNYLDDRDKDSGYHDSGRDRDRERDQNRDREMGGGRDKDSQSTAYGPRPRPLGGAYLLDRDTNTPVAVNGGNKDSKMEDQPKVSAVEANDGGSTGNSGSSSSSMSSSSDDSNKN</sequence>
<feature type="compositionally biased region" description="Low complexity" evidence="1">
    <location>
        <begin position="470"/>
        <end position="488"/>
    </location>
</feature>
<accession>A0A7R8YLL4</accession>
<evidence type="ECO:0000256" key="1">
    <source>
        <dbReference type="SAM" id="MobiDB-lite"/>
    </source>
</evidence>
<dbReference type="Proteomes" id="UP000594454">
    <property type="component" value="Chromosome 1"/>
</dbReference>
<proteinExistence type="predicted"/>
<feature type="compositionally biased region" description="Low complexity" evidence="1">
    <location>
        <begin position="296"/>
        <end position="351"/>
    </location>
</feature>
<dbReference type="OrthoDB" id="8067390at2759"/>
<evidence type="ECO:0000313" key="3">
    <source>
        <dbReference type="EMBL" id="CAD7077655.1"/>
    </source>
</evidence>
<name>A0A7R8YLL4_HERIL</name>
<evidence type="ECO:0000313" key="4">
    <source>
        <dbReference type="Proteomes" id="UP000594454"/>
    </source>
</evidence>
<feature type="compositionally biased region" description="Basic and acidic residues" evidence="1">
    <location>
        <begin position="355"/>
        <end position="369"/>
    </location>
</feature>
<feature type="region of interest" description="Disordered" evidence="1">
    <location>
        <begin position="252"/>
        <end position="488"/>
    </location>
</feature>
<organism evidence="3 4">
    <name type="scientific">Hermetia illucens</name>
    <name type="common">Black soldier fly</name>
    <dbReference type="NCBI Taxonomy" id="343691"/>
    <lineage>
        <taxon>Eukaryota</taxon>
        <taxon>Metazoa</taxon>
        <taxon>Ecdysozoa</taxon>
        <taxon>Arthropoda</taxon>
        <taxon>Hexapoda</taxon>
        <taxon>Insecta</taxon>
        <taxon>Pterygota</taxon>
        <taxon>Neoptera</taxon>
        <taxon>Endopterygota</taxon>
        <taxon>Diptera</taxon>
        <taxon>Brachycera</taxon>
        <taxon>Stratiomyomorpha</taxon>
        <taxon>Stratiomyidae</taxon>
        <taxon>Hermetiinae</taxon>
        <taxon>Hermetia</taxon>
    </lineage>
</organism>
<keyword evidence="2" id="KW-0732">Signal</keyword>
<keyword evidence="4" id="KW-1185">Reference proteome</keyword>
<feature type="chain" id="PRO_5030868481" evidence="2">
    <location>
        <begin position="20"/>
        <end position="488"/>
    </location>
</feature>
<protein>
    <submittedName>
        <fullName evidence="3">Uncharacterized protein</fullName>
    </submittedName>
</protein>
<dbReference type="InParanoid" id="A0A7R8YLL4"/>